<dbReference type="AlphaFoldDB" id="A0A8S0FK96"/>
<sequence>MSKEHTTEHLRAELKSLSDTLEEVLSSSGEKSKEELSKIRSKAEQALKQSRYRLGETGDAIAKQTRVAAARADEYVRENPWTGVGIGAAIGVAILYRSYVARFHARRSAVASLIMADTHHAQGPGKSVLGIGQRIVSIMVEMVETRLRLAVVELEEEKANLFQLLLMLGLTMLFAAFGLMSLMVLIIWAVDPQYRLNAMIATTVVLLLLALIGGIWTLRKSRKSTLLRHTRHELANDRQLLEEESREQ</sequence>
<dbReference type="InterPro" id="IPR009937">
    <property type="entry name" value="Phage_holin_3_6"/>
</dbReference>
<dbReference type="GO" id="GO:0043022">
    <property type="term" value="F:ribosome binding"/>
    <property type="evidence" value="ECO:0007669"/>
    <property type="project" value="InterPro"/>
</dbReference>
<dbReference type="EMBL" id="AP022360">
    <property type="protein sequence ID" value="BBU80705.1"/>
    <property type="molecule type" value="Genomic_DNA"/>
</dbReference>
<evidence type="ECO:0000259" key="10">
    <source>
        <dbReference type="Pfam" id="PF19029"/>
    </source>
</evidence>
<keyword evidence="5 8" id="KW-0812">Transmembrane</keyword>
<dbReference type="InterPro" id="IPR043605">
    <property type="entry name" value="DUF883_C"/>
</dbReference>
<keyword evidence="3" id="KW-1003">Cell membrane</keyword>
<evidence type="ECO:0000256" key="8">
    <source>
        <dbReference type="SAM" id="Phobius"/>
    </source>
</evidence>
<feature type="transmembrane region" description="Helical" evidence="8">
    <location>
        <begin position="196"/>
        <end position="218"/>
    </location>
</feature>
<comment type="subcellular location">
    <subcellularLocation>
        <location evidence="1">Cell inner membrane</location>
        <topology evidence="1">Single-pass membrane protein</topology>
    </subcellularLocation>
</comment>
<evidence type="ECO:0000256" key="4">
    <source>
        <dbReference type="ARBA" id="ARBA00022519"/>
    </source>
</evidence>
<dbReference type="GO" id="GO:0005886">
    <property type="term" value="C:plasma membrane"/>
    <property type="evidence" value="ECO:0007669"/>
    <property type="project" value="UniProtKB-SubCell"/>
</dbReference>
<protein>
    <submittedName>
        <fullName evidence="11">Uncharacterized protein</fullName>
    </submittedName>
</protein>
<feature type="domain" description="DUF883" evidence="10">
    <location>
        <begin position="72"/>
        <end position="94"/>
    </location>
</feature>
<keyword evidence="4" id="KW-0997">Cell inner membrane</keyword>
<evidence type="ECO:0000256" key="5">
    <source>
        <dbReference type="ARBA" id="ARBA00022692"/>
    </source>
</evidence>
<evidence type="ECO:0000256" key="6">
    <source>
        <dbReference type="ARBA" id="ARBA00022989"/>
    </source>
</evidence>
<accession>A0A8S0FK96</accession>
<proteinExistence type="inferred from homology"/>
<feature type="transmembrane region" description="Helical" evidence="8">
    <location>
        <begin position="81"/>
        <end position="99"/>
    </location>
</feature>
<evidence type="ECO:0000256" key="3">
    <source>
        <dbReference type="ARBA" id="ARBA00022475"/>
    </source>
</evidence>
<evidence type="ECO:0000313" key="11">
    <source>
        <dbReference type="EMBL" id="BBU80705.1"/>
    </source>
</evidence>
<evidence type="ECO:0000256" key="7">
    <source>
        <dbReference type="ARBA" id="ARBA00023136"/>
    </source>
</evidence>
<evidence type="ECO:0000259" key="9">
    <source>
        <dbReference type="Pfam" id="PF05957"/>
    </source>
</evidence>
<name>A0A8S0FK96_ECOLX</name>
<feature type="transmembrane region" description="Helical" evidence="8">
    <location>
        <begin position="164"/>
        <end position="190"/>
    </location>
</feature>
<dbReference type="Pfam" id="PF19029">
    <property type="entry name" value="DUF883_C"/>
    <property type="match status" value="1"/>
</dbReference>
<dbReference type="InterPro" id="IPR043604">
    <property type="entry name" value="DUF883_N"/>
</dbReference>
<gene>
    <name evidence="11" type="ORF">EIMP300_21050</name>
</gene>
<keyword evidence="6 8" id="KW-1133">Transmembrane helix</keyword>
<dbReference type="Pfam" id="PF05957">
    <property type="entry name" value="DUF883"/>
    <property type="match status" value="1"/>
</dbReference>
<dbReference type="PANTHER" id="PTHR35893:SF3">
    <property type="entry name" value="INNER MEMBRANE PROTEIN"/>
    <property type="match status" value="1"/>
</dbReference>
<organism evidence="11 12">
    <name type="scientific">Escherichia coli</name>
    <dbReference type="NCBI Taxonomy" id="562"/>
    <lineage>
        <taxon>Bacteria</taxon>
        <taxon>Pseudomonadati</taxon>
        <taxon>Pseudomonadota</taxon>
        <taxon>Gammaproteobacteria</taxon>
        <taxon>Enterobacterales</taxon>
        <taxon>Enterobacteriaceae</taxon>
        <taxon>Escherichia</taxon>
    </lineage>
</organism>
<evidence type="ECO:0000313" key="12">
    <source>
        <dbReference type="Proteomes" id="UP000467488"/>
    </source>
</evidence>
<comment type="similarity">
    <text evidence="2">Belongs to the ElaB/YgaM/YqjD family.</text>
</comment>
<feature type="domain" description="DUF883" evidence="9">
    <location>
        <begin position="8"/>
        <end position="60"/>
    </location>
</feature>
<dbReference type="Proteomes" id="UP000467488">
    <property type="component" value="Chromosome"/>
</dbReference>
<evidence type="ECO:0000256" key="2">
    <source>
        <dbReference type="ARBA" id="ARBA00010423"/>
    </source>
</evidence>
<keyword evidence="7 8" id="KW-0472">Membrane</keyword>
<evidence type="ECO:0000256" key="1">
    <source>
        <dbReference type="ARBA" id="ARBA00004377"/>
    </source>
</evidence>
<reference evidence="11 12" key="1">
    <citation type="submission" date="2020-01" db="EMBL/GenBank/DDBJ databases">
        <title>Dynamics of blaIMP-6 dissemination in carbapenem resistant Enterobacteriacea isolated from regional surveillance in Osaka, Japan.</title>
        <authorList>
            <person name="Abe R."/>
            <person name="Akeda Y."/>
            <person name="Sugawara Y."/>
            <person name="Yamamoto N."/>
            <person name="Tomono K."/>
            <person name="Takeuchi D."/>
            <person name="Kawahara R."/>
            <person name="Hamada S."/>
        </authorList>
    </citation>
    <scope>NUCLEOTIDE SEQUENCE [LARGE SCALE GENOMIC DNA]</scope>
    <source>
        <strain evidence="11 12">E300</strain>
    </source>
</reference>
<dbReference type="InterPro" id="IPR010279">
    <property type="entry name" value="YqjD/ElaB"/>
</dbReference>
<dbReference type="PANTHER" id="PTHR35893">
    <property type="entry name" value="INNER MEMBRANE PROTEIN-RELATED"/>
    <property type="match status" value="1"/>
</dbReference>
<dbReference type="Pfam" id="PF07332">
    <property type="entry name" value="Phage_holin_3_6"/>
    <property type="match status" value="1"/>
</dbReference>